<evidence type="ECO:0000259" key="8">
    <source>
        <dbReference type="Pfam" id="PF09335"/>
    </source>
</evidence>
<dbReference type="GO" id="GO:0005886">
    <property type="term" value="C:plasma membrane"/>
    <property type="evidence" value="ECO:0007669"/>
    <property type="project" value="UniProtKB-SubCell"/>
</dbReference>
<accession>A0AAX3ELM2</accession>
<comment type="subcellular location">
    <subcellularLocation>
        <location evidence="1">Cell membrane</location>
        <topology evidence="1">Multi-pass membrane protein</topology>
    </subcellularLocation>
</comment>
<reference evidence="9" key="1">
    <citation type="submission" date="2022-07" db="EMBL/GenBank/DDBJ databases">
        <authorList>
            <person name="Wu T."/>
        </authorList>
    </citation>
    <scope>NUCLEOTIDE SEQUENCE</scope>
    <source>
        <strain evidence="9">SD-1</strain>
    </source>
</reference>
<dbReference type="EMBL" id="CP101185">
    <property type="protein sequence ID" value="UYV98820.1"/>
    <property type="molecule type" value="Genomic_DNA"/>
</dbReference>
<dbReference type="InterPro" id="IPR051311">
    <property type="entry name" value="DedA_domain"/>
</dbReference>
<feature type="transmembrane region" description="Helical" evidence="7">
    <location>
        <begin position="170"/>
        <end position="187"/>
    </location>
</feature>
<dbReference type="PANTHER" id="PTHR42709:SF6">
    <property type="entry name" value="UNDECAPRENYL PHOSPHATE TRANSPORTER A"/>
    <property type="match status" value="1"/>
</dbReference>
<dbReference type="RefSeq" id="WP_062095675.1">
    <property type="nucleotide sequence ID" value="NZ_CP043010.1"/>
</dbReference>
<evidence type="ECO:0000256" key="3">
    <source>
        <dbReference type="ARBA" id="ARBA00022475"/>
    </source>
</evidence>
<name>A0AAX3ELM2_PAEUR</name>
<dbReference type="InterPro" id="IPR032816">
    <property type="entry name" value="VTT_dom"/>
</dbReference>
<proteinExistence type="inferred from homology"/>
<protein>
    <submittedName>
        <fullName evidence="9">DedA family protein</fullName>
    </submittedName>
</protein>
<feature type="transmembrane region" description="Helical" evidence="7">
    <location>
        <begin position="139"/>
        <end position="164"/>
    </location>
</feature>
<feature type="domain" description="VTT" evidence="8">
    <location>
        <begin position="34"/>
        <end position="159"/>
    </location>
</feature>
<evidence type="ECO:0000256" key="6">
    <source>
        <dbReference type="ARBA" id="ARBA00023136"/>
    </source>
</evidence>
<dbReference type="PANTHER" id="PTHR42709">
    <property type="entry name" value="ALKALINE PHOSPHATASE LIKE PROTEIN"/>
    <property type="match status" value="1"/>
</dbReference>
<evidence type="ECO:0000256" key="4">
    <source>
        <dbReference type="ARBA" id="ARBA00022692"/>
    </source>
</evidence>
<feature type="transmembrane region" description="Helical" evidence="7">
    <location>
        <begin position="16"/>
        <end position="35"/>
    </location>
</feature>
<evidence type="ECO:0000256" key="2">
    <source>
        <dbReference type="ARBA" id="ARBA00010792"/>
    </source>
</evidence>
<dbReference type="AlphaFoldDB" id="A0AAX3ELM2"/>
<evidence type="ECO:0000256" key="1">
    <source>
        <dbReference type="ARBA" id="ARBA00004651"/>
    </source>
</evidence>
<dbReference type="Pfam" id="PF09335">
    <property type="entry name" value="VTT_dom"/>
    <property type="match status" value="1"/>
</dbReference>
<evidence type="ECO:0000256" key="5">
    <source>
        <dbReference type="ARBA" id="ARBA00022989"/>
    </source>
</evidence>
<dbReference type="Proteomes" id="UP001163293">
    <property type="component" value="Chromosome"/>
</dbReference>
<feature type="transmembrane region" description="Helical" evidence="7">
    <location>
        <begin position="55"/>
        <end position="82"/>
    </location>
</feature>
<keyword evidence="5 7" id="KW-1133">Transmembrane helix</keyword>
<keyword evidence="3" id="KW-1003">Cell membrane</keyword>
<gene>
    <name evidence="9" type="ORF">NL394_06290</name>
</gene>
<keyword evidence="6 7" id="KW-0472">Membrane</keyword>
<keyword evidence="4 7" id="KW-0812">Transmembrane</keyword>
<organism evidence="9 10">
    <name type="scientific">Paenarthrobacter ureafaciens</name>
    <dbReference type="NCBI Taxonomy" id="37931"/>
    <lineage>
        <taxon>Bacteria</taxon>
        <taxon>Bacillati</taxon>
        <taxon>Actinomycetota</taxon>
        <taxon>Actinomycetes</taxon>
        <taxon>Micrococcales</taxon>
        <taxon>Micrococcaceae</taxon>
        <taxon>Paenarthrobacter</taxon>
    </lineage>
</organism>
<sequence length="222" mass="23939">MQAINDFILAAAEQPWVLFLVLACCLIDGFFPPIPSESVVVGLSAVSGSSGSPNVWLLGVVAAIGAFSGDNIAYIIGARIGIRRWRWMRTQRMQGAFRWAGKELRRRSASLIMVARFIPIGRVAVNLTAGATHFHHGRFVALTSLSAVLWASYSVVLGYFFGVWFEDNHLLGAVIAIVVAVILGIIIDRIISKVRGAAPLDGKNLLEDQKPTEEGTGAPPTV</sequence>
<comment type="similarity">
    <text evidence="2">Belongs to the DedA family.</text>
</comment>
<keyword evidence="10" id="KW-1185">Reference proteome</keyword>
<evidence type="ECO:0000313" key="10">
    <source>
        <dbReference type="Proteomes" id="UP001163293"/>
    </source>
</evidence>
<evidence type="ECO:0000256" key="7">
    <source>
        <dbReference type="SAM" id="Phobius"/>
    </source>
</evidence>
<evidence type="ECO:0000313" key="9">
    <source>
        <dbReference type="EMBL" id="UYV98820.1"/>
    </source>
</evidence>